<protein>
    <submittedName>
        <fullName evidence="6">Unannotated protein</fullName>
    </submittedName>
</protein>
<dbReference type="PANTHER" id="PTHR43701:SF2">
    <property type="entry name" value="MEMBRANE TRANSPORTER PROTEIN YJNA-RELATED"/>
    <property type="match status" value="1"/>
</dbReference>
<evidence type="ECO:0000313" key="6">
    <source>
        <dbReference type="EMBL" id="CAB4696858.1"/>
    </source>
</evidence>
<evidence type="ECO:0000256" key="3">
    <source>
        <dbReference type="ARBA" id="ARBA00022989"/>
    </source>
</evidence>
<evidence type="ECO:0000256" key="1">
    <source>
        <dbReference type="ARBA" id="ARBA00004141"/>
    </source>
</evidence>
<dbReference type="PANTHER" id="PTHR43701">
    <property type="entry name" value="MEMBRANE TRANSPORTER PROTEIN MJ0441-RELATED"/>
    <property type="match status" value="1"/>
</dbReference>
<gene>
    <name evidence="6" type="ORF">UFOPK2399_01085</name>
</gene>
<keyword evidence="2 5" id="KW-0812">Transmembrane</keyword>
<dbReference type="InterPro" id="IPR002781">
    <property type="entry name" value="TM_pro_TauE-like"/>
</dbReference>
<dbReference type="GO" id="GO:0016020">
    <property type="term" value="C:membrane"/>
    <property type="evidence" value="ECO:0007669"/>
    <property type="project" value="UniProtKB-SubCell"/>
</dbReference>
<evidence type="ECO:0000256" key="5">
    <source>
        <dbReference type="SAM" id="Phobius"/>
    </source>
</evidence>
<feature type="transmembrane region" description="Helical" evidence="5">
    <location>
        <begin position="103"/>
        <end position="120"/>
    </location>
</feature>
<evidence type="ECO:0000256" key="4">
    <source>
        <dbReference type="ARBA" id="ARBA00023136"/>
    </source>
</evidence>
<feature type="transmembrane region" description="Helical" evidence="5">
    <location>
        <begin position="76"/>
        <end position="96"/>
    </location>
</feature>
<dbReference type="AlphaFoldDB" id="A0A6J6PK77"/>
<keyword evidence="3 5" id="KW-1133">Transmembrane helix</keyword>
<dbReference type="InterPro" id="IPR051598">
    <property type="entry name" value="TSUP/Inactive_protease-like"/>
</dbReference>
<comment type="subcellular location">
    <subcellularLocation>
        <location evidence="1">Membrane</location>
        <topology evidence="1">Multi-pass membrane protein</topology>
    </subcellularLocation>
</comment>
<feature type="transmembrane region" description="Helical" evidence="5">
    <location>
        <begin position="12"/>
        <end position="38"/>
    </location>
</feature>
<dbReference type="EMBL" id="CAEZXP010000002">
    <property type="protein sequence ID" value="CAB4696858.1"/>
    <property type="molecule type" value="Genomic_DNA"/>
</dbReference>
<proteinExistence type="predicted"/>
<keyword evidence="4 5" id="KW-0472">Membrane</keyword>
<sequence>MQVDRRAIAKYAAVGLVAGFFSALFGVGGGIIIVPLLVMFCAFDQRHASATSLAAIVIAAIAGAITYGVHGELKPGAAALVGIPAVIGVLAGASLQQRMSNRLLTYGFGVLLAAIGVRLLI</sequence>
<organism evidence="6">
    <name type="scientific">freshwater metagenome</name>
    <dbReference type="NCBI Taxonomy" id="449393"/>
    <lineage>
        <taxon>unclassified sequences</taxon>
        <taxon>metagenomes</taxon>
        <taxon>ecological metagenomes</taxon>
    </lineage>
</organism>
<dbReference type="Pfam" id="PF01925">
    <property type="entry name" value="TauE"/>
    <property type="match status" value="1"/>
</dbReference>
<reference evidence="6" key="1">
    <citation type="submission" date="2020-05" db="EMBL/GenBank/DDBJ databases">
        <authorList>
            <person name="Chiriac C."/>
            <person name="Salcher M."/>
            <person name="Ghai R."/>
            <person name="Kavagutti S V."/>
        </authorList>
    </citation>
    <scope>NUCLEOTIDE SEQUENCE</scope>
</reference>
<feature type="transmembrane region" description="Helical" evidence="5">
    <location>
        <begin position="50"/>
        <end position="70"/>
    </location>
</feature>
<name>A0A6J6PK77_9ZZZZ</name>
<evidence type="ECO:0000256" key="2">
    <source>
        <dbReference type="ARBA" id="ARBA00022692"/>
    </source>
</evidence>
<accession>A0A6J6PK77</accession>